<dbReference type="EMBL" id="BHYM01000065">
    <property type="protein sequence ID" value="GCE42982.1"/>
    <property type="molecule type" value="Genomic_DNA"/>
</dbReference>
<gene>
    <name evidence="2" type="ORF">Rhow_007111</name>
</gene>
<dbReference type="Proteomes" id="UP000287519">
    <property type="component" value="Unassembled WGS sequence"/>
</dbReference>
<dbReference type="AlphaFoldDB" id="A0A402CHA0"/>
<protein>
    <submittedName>
        <fullName evidence="2">Uncharacterized protein</fullName>
    </submittedName>
</protein>
<evidence type="ECO:0000313" key="2">
    <source>
        <dbReference type="EMBL" id="GCE42982.1"/>
    </source>
</evidence>
<sequence length="109" mass="12379">MDPWVAVLLDLLDPYQMPQSCRSDELSGTRRDVTIGADMNTLVAGRNRTARSREEERLAAELEDARRRIIELMGQLAETVRTRDALSDRMQVMAWNARWGRESVGFGGL</sequence>
<keyword evidence="3" id="KW-1185">Reference proteome</keyword>
<keyword evidence="1" id="KW-0175">Coiled coil</keyword>
<feature type="coiled-coil region" evidence="1">
    <location>
        <begin position="55"/>
        <end position="82"/>
    </location>
</feature>
<accession>A0A402CHA0</accession>
<organism evidence="2 3">
    <name type="scientific">Rhodococcus wratislaviensis</name>
    <name type="common">Tsukamurella wratislaviensis</name>
    <dbReference type="NCBI Taxonomy" id="44752"/>
    <lineage>
        <taxon>Bacteria</taxon>
        <taxon>Bacillati</taxon>
        <taxon>Actinomycetota</taxon>
        <taxon>Actinomycetes</taxon>
        <taxon>Mycobacteriales</taxon>
        <taxon>Nocardiaceae</taxon>
        <taxon>Rhodococcus</taxon>
    </lineage>
</organism>
<evidence type="ECO:0000256" key="1">
    <source>
        <dbReference type="SAM" id="Coils"/>
    </source>
</evidence>
<comment type="caution">
    <text evidence="2">The sequence shown here is derived from an EMBL/GenBank/DDBJ whole genome shotgun (WGS) entry which is preliminary data.</text>
</comment>
<evidence type="ECO:0000313" key="3">
    <source>
        <dbReference type="Proteomes" id="UP000287519"/>
    </source>
</evidence>
<name>A0A402CHA0_RHOWR</name>
<proteinExistence type="predicted"/>
<reference evidence="2 3" key="1">
    <citation type="submission" date="2018-11" db="EMBL/GenBank/DDBJ databases">
        <title>Microbial catabolism of amino acid.</title>
        <authorList>
            <person name="Hibi M."/>
            <person name="Ogawa J."/>
        </authorList>
    </citation>
    <scope>NUCLEOTIDE SEQUENCE [LARGE SCALE GENOMIC DNA]</scope>
    <source>
        <strain evidence="2 3">C31-06</strain>
    </source>
</reference>